<keyword evidence="2" id="KW-1185">Reference proteome</keyword>
<evidence type="ECO:0000313" key="2">
    <source>
        <dbReference type="Proteomes" id="UP000246635"/>
    </source>
</evidence>
<accession>A0A2V2YC38</accession>
<dbReference type="AlphaFoldDB" id="A0A2V2YC38"/>
<dbReference type="RefSeq" id="WP_110047549.1">
    <property type="nucleotide sequence ID" value="NZ_CP054613.1"/>
</dbReference>
<organism evidence="1 2">
    <name type="scientific">Paenibacillus cellulosilyticus</name>
    <dbReference type="NCBI Taxonomy" id="375489"/>
    <lineage>
        <taxon>Bacteria</taxon>
        <taxon>Bacillati</taxon>
        <taxon>Bacillota</taxon>
        <taxon>Bacilli</taxon>
        <taxon>Bacillales</taxon>
        <taxon>Paenibacillaceae</taxon>
        <taxon>Paenibacillus</taxon>
    </lineage>
</organism>
<dbReference type="OrthoDB" id="2609600at2"/>
<protein>
    <submittedName>
        <fullName evidence="1">Uncharacterized protein</fullName>
    </submittedName>
</protein>
<proteinExistence type="predicted"/>
<sequence length="202" mass="22382">MRINPLQRKHIPSAVNRVGRSRPYADYKLQEEHDALLHTGADKQDDRNAAEEAAHAIAALIKQLSVLKGTIAQGMSSALQKSAKSSQARTILAAAFQREFDACLDLFDEYPALRRSWKQSLFDAYSISSSSSALALFDRDGPAAAVQHIIDQIERTPASLLVEPKLLLRMIGRTGYSYSPHTRLQPYSTTIHALSLLIQRQG</sequence>
<evidence type="ECO:0000313" key="1">
    <source>
        <dbReference type="EMBL" id="PWV89364.1"/>
    </source>
</evidence>
<gene>
    <name evidence="1" type="ORF">DFQ01_14715</name>
</gene>
<name>A0A2V2YC38_9BACL</name>
<dbReference type="Proteomes" id="UP000246635">
    <property type="component" value="Unassembled WGS sequence"/>
</dbReference>
<dbReference type="EMBL" id="QGTQ01000047">
    <property type="protein sequence ID" value="PWV89364.1"/>
    <property type="molecule type" value="Genomic_DNA"/>
</dbReference>
<comment type="caution">
    <text evidence="1">The sequence shown here is derived from an EMBL/GenBank/DDBJ whole genome shotgun (WGS) entry which is preliminary data.</text>
</comment>
<reference evidence="1 2" key="1">
    <citation type="submission" date="2018-05" db="EMBL/GenBank/DDBJ databases">
        <title>Genomic Encyclopedia of Type Strains, Phase III (KMG-III): the genomes of soil and plant-associated and newly described type strains.</title>
        <authorList>
            <person name="Whitman W."/>
        </authorList>
    </citation>
    <scope>NUCLEOTIDE SEQUENCE [LARGE SCALE GENOMIC DNA]</scope>
    <source>
        <strain evidence="1 2">CECT 5696</strain>
    </source>
</reference>